<dbReference type="Proteomes" id="UP000432464">
    <property type="component" value="Unassembled WGS sequence"/>
</dbReference>
<keyword evidence="1" id="KW-0732">Signal</keyword>
<comment type="caution">
    <text evidence="2">The sequence shown here is derived from an EMBL/GenBank/DDBJ whole genome shotgun (WGS) entry which is preliminary data.</text>
</comment>
<accession>A0A6I3L3C9</accession>
<feature type="chain" id="PRO_5026106050" description="Spore coat protein U domain-containing protein" evidence="1">
    <location>
        <begin position="27"/>
        <end position="137"/>
    </location>
</feature>
<proteinExistence type="predicted"/>
<evidence type="ECO:0000313" key="2">
    <source>
        <dbReference type="EMBL" id="MTE15400.1"/>
    </source>
</evidence>
<evidence type="ECO:0000256" key="1">
    <source>
        <dbReference type="SAM" id="SignalP"/>
    </source>
</evidence>
<sequence length="137" mass="13803">MYARNLVTSLGALAAATALASGTANAAATLTVDSARETNGNAVISVSYQCTAGLGAELSITVRATPFLGSAVNGSSLAPANCIGQPQQATVTVNPVQLFGDSATFQSGSITDITVTVLDLTLNSPVTTTKKRFDHLG</sequence>
<gene>
    <name evidence="2" type="ORF">GLP40_21835</name>
</gene>
<protein>
    <recommendedName>
        <fullName evidence="4">Spore coat protein U domain-containing protein</fullName>
    </recommendedName>
</protein>
<organism evidence="2 3">
    <name type="scientific">Nocardia aurantiaca</name>
    <dbReference type="NCBI Taxonomy" id="2675850"/>
    <lineage>
        <taxon>Bacteria</taxon>
        <taxon>Bacillati</taxon>
        <taxon>Actinomycetota</taxon>
        <taxon>Actinomycetes</taxon>
        <taxon>Mycobacteriales</taxon>
        <taxon>Nocardiaceae</taxon>
        <taxon>Nocardia</taxon>
    </lineage>
</organism>
<evidence type="ECO:0008006" key="4">
    <source>
        <dbReference type="Google" id="ProtNLM"/>
    </source>
</evidence>
<feature type="signal peptide" evidence="1">
    <location>
        <begin position="1"/>
        <end position="26"/>
    </location>
</feature>
<reference evidence="2 3" key="1">
    <citation type="submission" date="2019-11" db="EMBL/GenBank/DDBJ databases">
        <title>Nocardia sp. nov. CT2-14 isolated from soil.</title>
        <authorList>
            <person name="Kanchanasin P."/>
            <person name="Tanasupawat S."/>
            <person name="Yuki M."/>
            <person name="Kudo T."/>
        </authorList>
    </citation>
    <scope>NUCLEOTIDE SEQUENCE [LARGE SCALE GENOMIC DNA]</scope>
    <source>
        <strain evidence="2 3">CT2-14</strain>
    </source>
</reference>
<dbReference type="RefSeq" id="WP_154789843.1">
    <property type="nucleotide sequence ID" value="NZ_WMBB01000010.1"/>
</dbReference>
<dbReference type="EMBL" id="WMBB01000010">
    <property type="protein sequence ID" value="MTE15400.1"/>
    <property type="molecule type" value="Genomic_DNA"/>
</dbReference>
<evidence type="ECO:0000313" key="3">
    <source>
        <dbReference type="Proteomes" id="UP000432464"/>
    </source>
</evidence>
<dbReference type="AlphaFoldDB" id="A0A6I3L3C9"/>
<keyword evidence="3" id="KW-1185">Reference proteome</keyword>
<name>A0A6I3L3C9_9NOCA</name>